<dbReference type="GO" id="GO:0051287">
    <property type="term" value="F:NAD binding"/>
    <property type="evidence" value="ECO:0007669"/>
    <property type="project" value="InterPro"/>
</dbReference>
<dbReference type="Pfam" id="PF00346">
    <property type="entry name" value="Complex1_49kDa"/>
    <property type="match status" value="1"/>
</dbReference>
<dbReference type="InterPro" id="IPR022885">
    <property type="entry name" value="NDH1_su_D/H"/>
</dbReference>
<dbReference type="Gene3D" id="1.10.645.10">
    <property type="entry name" value="Cytochrome-c3 Hydrogenase, chain B"/>
    <property type="match status" value="1"/>
</dbReference>
<gene>
    <name evidence="2" type="ORF">METZ01_LOCUS446492</name>
</gene>
<dbReference type="InterPro" id="IPR001135">
    <property type="entry name" value="NADH_Q_OxRdtase_suD"/>
</dbReference>
<dbReference type="AlphaFoldDB" id="A0A382ZG17"/>
<dbReference type="EMBL" id="UINC01183077">
    <property type="protein sequence ID" value="SVD93638.1"/>
    <property type="molecule type" value="Genomic_DNA"/>
</dbReference>
<proteinExistence type="predicted"/>
<organism evidence="2">
    <name type="scientific">marine metagenome</name>
    <dbReference type="NCBI Taxonomy" id="408172"/>
    <lineage>
        <taxon>unclassified sequences</taxon>
        <taxon>metagenomes</taxon>
        <taxon>ecological metagenomes</taxon>
    </lineage>
</organism>
<dbReference type="PANTHER" id="PTHR11993:SF10">
    <property type="entry name" value="NADH DEHYDROGENASE [UBIQUINONE] IRON-SULFUR PROTEIN 2, MITOCHONDRIAL"/>
    <property type="match status" value="1"/>
</dbReference>
<feature type="non-terminal residue" evidence="2">
    <location>
        <position position="148"/>
    </location>
</feature>
<reference evidence="2" key="1">
    <citation type="submission" date="2018-05" db="EMBL/GenBank/DDBJ databases">
        <authorList>
            <person name="Lanie J.A."/>
            <person name="Ng W.-L."/>
            <person name="Kazmierczak K.M."/>
            <person name="Andrzejewski T.M."/>
            <person name="Davidsen T.M."/>
            <person name="Wayne K.J."/>
            <person name="Tettelin H."/>
            <person name="Glass J.I."/>
            <person name="Rusch D."/>
            <person name="Podicherti R."/>
            <person name="Tsui H.-C.T."/>
            <person name="Winkler M.E."/>
        </authorList>
    </citation>
    <scope>NUCLEOTIDE SEQUENCE</scope>
</reference>
<sequence>MVLNIGPQHPATHGVLRLQVKTDGEVISEITPYMGYLHRCFEKHCENVTYEQVIPFTDRCDYLASMTMNFGYVVAMEQLMEIKVNDRVEYIRVIMAELQRIGSHLLGIGAFGLDLGAFTPFLHMLRDRERILDIFEMTCGARLLYNYM</sequence>
<evidence type="ECO:0000259" key="1">
    <source>
        <dbReference type="Pfam" id="PF00346"/>
    </source>
</evidence>
<dbReference type="GO" id="GO:0048038">
    <property type="term" value="F:quinone binding"/>
    <property type="evidence" value="ECO:0007669"/>
    <property type="project" value="InterPro"/>
</dbReference>
<name>A0A382ZG17_9ZZZZ</name>
<protein>
    <recommendedName>
        <fullName evidence="1">NADH-quinone oxidoreductase subunit D domain-containing protein</fullName>
    </recommendedName>
</protein>
<dbReference type="GO" id="GO:0016651">
    <property type="term" value="F:oxidoreductase activity, acting on NAD(P)H"/>
    <property type="evidence" value="ECO:0007669"/>
    <property type="project" value="InterPro"/>
</dbReference>
<dbReference type="InterPro" id="IPR029014">
    <property type="entry name" value="NiFe-Hase_large"/>
</dbReference>
<dbReference type="PANTHER" id="PTHR11993">
    <property type="entry name" value="NADH-UBIQUINONE OXIDOREDUCTASE 49 KDA SUBUNIT"/>
    <property type="match status" value="1"/>
</dbReference>
<accession>A0A382ZG17</accession>
<evidence type="ECO:0000313" key="2">
    <source>
        <dbReference type="EMBL" id="SVD93638.1"/>
    </source>
</evidence>
<feature type="domain" description="NADH-quinone oxidoreductase subunit D" evidence="1">
    <location>
        <begin position="114"/>
        <end position="148"/>
    </location>
</feature>
<dbReference type="SUPFAM" id="SSF56762">
    <property type="entry name" value="HydB/Nqo4-like"/>
    <property type="match status" value="1"/>
</dbReference>